<accession>A0ABW8YWR5</accession>
<evidence type="ECO:0000256" key="1">
    <source>
        <dbReference type="SAM" id="SignalP"/>
    </source>
</evidence>
<dbReference type="Proteomes" id="UP001629156">
    <property type="component" value="Unassembled WGS sequence"/>
</dbReference>
<dbReference type="SUPFAM" id="SSF160574">
    <property type="entry name" value="BT0923-like"/>
    <property type="match status" value="1"/>
</dbReference>
<organism evidence="2 3">
    <name type="scientific">Flavobacterium rhizosphaerae</name>
    <dbReference type="NCBI Taxonomy" id="3163298"/>
    <lineage>
        <taxon>Bacteria</taxon>
        <taxon>Pseudomonadati</taxon>
        <taxon>Bacteroidota</taxon>
        <taxon>Flavobacteriia</taxon>
        <taxon>Flavobacteriales</taxon>
        <taxon>Flavobacteriaceae</taxon>
        <taxon>Flavobacterium</taxon>
    </lineage>
</organism>
<evidence type="ECO:0000313" key="3">
    <source>
        <dbReference type="Proteomes" id="UP001629156"/>
    </source>
</evidence>
<dbReference type="RefSeq" id="WP_408083889.1">
    <property type="nucleotide sequence ID" value="NZ_JBELPZ010000002.1"/>
</dbReference>
<feature type="chain" id="PRO_5046599348" description="PepSY domain-containing protein" evidence="1">
    <location>
        <begin position="20"/>
        <end position="102"/>
    </location>
</feature>
<proteinExistence type="predicted"/>
<keyword evidence="1" id="KW-0732">Signal</keyword>
<keyword evidence="3" id="KW-1185">Reference proteome</keyword>
<gene>
    <name evidence="2" type="ORF">ABS766_04305</name>
</gene>
<name>A0ABW8YWR5_9FLAO</name>
<dbReference type="EMBL" id="JBELPZ010000002">
    <property type="protein sequence ID" value="MFL9843635.1"/>
    <property type="molecule type" value="Genomic_DNA"/>
</dbReference>
<sequence length="102" mass="11441">MKKFLLIVALTGGFYISEAAVTSWGINNERCIFMQQEKQYKKIKVSEVSKEAMDKIKAGYGSYTVKEAYKAEDGSYKLVLSKDGINTTVTFTPEGELIKILD</sequence>
<protein>
    <recommendedName>
        <fullName evidence="4">PepSY domain-containing protein</fullName>
    </recommendedName>
</protein>
<evidence type="ECO:0000313" key="2">
    <source>
        <dbReference type="EMBL" id="MFL9843635.1"/>
    </source>
</evidence>
<comment type="caution">
    <text evidence="2">The sequence shown here is derived from an EMBL/GenBank/DDBJ whole genome shotgun (WGS) entry which is preliminary data.</text>
</comment>
<evidence type="ECO:0008006" key="4">
    <source>
        <dbReference type="Google" id="ProtNLM"/>
    </source>
</evidence>
<reference evidence="2 3" key="1">
    <citation type="submission" date="2024-06" db="EMBL/GenBank/DDBJ databases">
        <authorList>
            <person name="Kaempfer P."/>
            <person name="Viver T."/>
        </authorList>
    </citation>
    <scope>NUCLEOTIDE SEQUENCE [LARGE SCALE GENOMIC DNA]</scope>
    <source>
        <strain evidence="2 3">ST-119</strain>
    </source>
</reference>
<feature type="signal peptide" evidence="1">
    <location>
        <begin position="1"/>
        <end position="19"/>
    </location>
</feature>